<dbReference type="PANTHER" id="PTHR22726">
    <property type="entry name" value="METALLOENDOPEPTIDASE OMA1"/>
    <property type="match status" value="1"/>
</dbReference>
<dbReference type="Pfam" id="PF01435">
    <property type="entry name" value="Peptidase_M48"/>
    <property type="match status" value="1"/>
</dbReference>
<comment type="similarity">
    <text evidence="6">Belongs to the peptidase M48 family.</text>
</comment>
<dbReference type="OrthoDB" id="7338723at2"/>
<dbReference type="GO" id="GO:0051603">
    <property type="term" value="P:proteolysis involved in protein catabolic process"/>
    <property type="evidence" value="ECO:0007669"/>
    <property type="project" value="TreeGrafter"/>
</dbReference>
<evidence type="ECO:0000256" key="6">
    <source>
        <dbReference type="RuleBase" id="RU003983"/>
    </source>
</evidence>
<evidence type="ECO:0000313" key="10">
    <source>
        <dbReference type="Proteomes" id="UP000263833"/>
    </source>
</evidence>
<keyword evidence="4 6" id="KW-0862">Zinc</keyword>
<dbReference type="InterPro" id="IPR036034">
    <property type="entry name" value="PDZ_sf"/>
</dbReference>
<keyword evidence="10" id="KW-1185">Reference proteome</keyword>
<comment type="caution">
    <text evidence="9">The sequence shown here is derived from an EMBL/GenBank/DDBJ whole genome shotgun (WGS) entry which is preliminary data.</text>
</comment>
<keyword evidence="3 6" id="KW-0378">Hydrolase</keyword>
<dbReference type="InterPro" id="IPR051156">
    <property type="entry name" value="Mito/Outer_Membr_Metalloprot"/>
</dbReference>
<dbReference type="GO" id="GO:0004222">
    <property type="term" value="F:metalloendopeptidase activity"/>
    <property type="evidence" value="ECO:0007669"/>
    <property type="project" value="InterPro"/>
</dbReference>
<protein>
    <recommendedName>
        <fullName evidence="8">Peptidase M48 domain-containing protein</fullName>
    </recommendedName>
</protein>
<accession>A0A371B523</accession>
<dbReference type="PANTHER" id="PTHR22726:SF1">
    <property type="entry name" value="METALLOENDOPEPTIDASE OMA1, MITOCHONDRIAL"/>
    <property type="match status" value="1"/>
</dbReference>
<dbReference type="InterPro" id="IPR001915">
    <property type="entry name" value="Peptidase_M48"/>
</dbReference>
<evidence type="ECO:0000256" key="2">
    <source>
        <dbReference type="ARBA" id="ARBA00022723"/>
    </source>
</evidence>
<keyword evidence="7" id="KW-0732">Signal</keyword>
<keyword evidence="2" id="KW-0479">Metal-binding</keyword>
<dbReference type="SUPFAM" id="SSF50156">
    <property type="entry name" value="PDZ domain-like"/>
    <property type="match status" value="1"/>
</dbReference>
<name>A0A371B523_9SPHN</name>
<feature type="domain" description="Peptidase M48" evidence="8">
    <location>
        <begin position="193"/>
        <end position="227"/>
    </location>
</feature>
<proteinExistence type="inferred from homology"/>
<reference evidence="10" key="1">
    <citation type="submission" date="2018-08" db="EMBL/GenBank/DDBJ databases">
        <authorList>
            <person name="Kim S.-J."/>
            <person name="Jung G.-Y."/>
        </authorList>
    </citation>
    <scope>NUCLEOTIDE SEQUENCE [LARGE SCALE GENOMIC DNA]</scope>
    <source>
        <strain evidence="10">GY_G</strain>
    </source>
</reference>
<evidence type="ECO:0000256" key="5">
    <source>
        <dbReference type="ARBA" id="ARBA00023049"/>
    </source>
</evidence>
<feature type="signal peptide" evidence="7">
    <location>
        <begin position="1"/>
        <end position="18"/>
    </location>
</feature>
<dbReference type="Proteomes" id="UP000263833">
    <property type="component" value="Unassembled WGS sequence"/>
</dbReference>
<evidence type="ECO:0000313" key="9">
    <source>
        <dbReference type="EMBL" id="RDV02607.1"/>
    </source>
</evidence>
<evidence type="ECO:0000259" key="8">
    <source>
        <dbReference type="Pfam" id="PF01435"/>
    </source>
</evidence>
<evidence type="ECO:0000256" key="1">
    <source>
        <dbReference type="ARBA" id="ARBA00022670"/>
    </source>
</evidence>
<dbReference type="RefSeq" id="WP_147291732.1">
    <property type="nucleotide sequence ID" value="NZ_QRGP01000002.1"/>
</dbReference>
<keyword evidence="5 6" id="KW-0482">Metalloprotease</keyword>
<evidence type="ECO:0000256" key="7">
    <source>
        <dbReference type="SAM" id="SignalP"/>
    </source>
</evidence>
<gene>
    <name evidence="9" type="ORF">DXH95_11650</name>
</gene>
<evidence type="ECO:0000256" key="3">
    <source>
        <dbReference type="ARBA" id="ARBA00022801"/>
    </source>
</evidence>
<evidence type="ECO:0000256" key="4">
    <source>
        <dbReference type="ARBA" id="ARBA00022833"/>
    </source>
</evidence>
<dbReference type="GO" id="GO:0046872">
    <property type="term" value="F:metal ion binding"/>
    <property type="evidence" value="ECO:0007669"/>
    <property type="project" value="UniProtKB-KW"/>
</dbReference>
<keyword evidence="1 6" id="KW-0645">Protease</keyword>
<dbReference type="EMBL" id="QRGP01000002">
    <property type="protein sequence ID" value="RDV02607.1"/>
    <property type="molecule type" value="Genomic_DNA"/>
</dbReference>
<dbReference type="Gene3D" id="3.30.2010.10">
    <property type="entry name" value="Metalloproteases ('zincins'), catalytic domain"/>
    <property type="match status" value="1"/>
</dbReference>
<dbReference type="GO" id="GO:0016020">
    <property type="term" value="C:membrane"/>
    <property type="evidence" value="ECO:0007669"/>
    <property type="project" value="TreeGrafter"/>
</dbReference>
<feature type="chain" id="PRO_5016621133" description="Peptidase M48 domain-containing protein" evidence="7">
    <location>
        <begin position="19"/>
        <end position="327"/>
    </location>
</feature>
<dbReference type="AlphaFoldDB" id="A0A371B523"/>
<sequence length="327" mass="35852">MKLIAAVLAAMAFTGALVATQKEVPKDPVIVAYQDLIAKDLRLATIGYLLAKGSADFCRNKWRNLGWVLHDERQYPDLGLARRAFTFRQPISIAALVADGPAEQAGLAAGDGLFGADGSVVWYDLRPAKSGPSSERIDGLREEFVTRLSEGRPIAFQIDTANGRRDVALDPPTICASDFWVDVRPKRDAGADGVRVRVTSGLMEYVSDDDELAAVVAHEMAHNLLDHRPLIEVTKSGKTKVIKATEAEADRLSVWLMANAGYDPEAAITFWERYGKATGLGIFSAPTHYRWQSRVAMLRAEMDQMALLPTVEGRRDPPLLAAHRAKQ</sequence>
<comment type="cofactor">
    <cofactor evidence="6">
        <name>Zn(2+)</name>
        <dbReference type="ChEBI" id="CHEBI:29105"/>
    </cofactor>
    <text evidence="6">Binds 1 zinc ion per subunit.</text>
</comment>
<organism evidence="9 10">
    <name type="scientific">Sphingorhabdus pulchriflava</name>
    <dbReference type="NCBI Taxonomy" id="2292257"/>
    <lineage>
        <taxon>Bacteria</taxon>
        <taxon>Pseudomonadati</taxon>
        <taxon>Pseudomonadota</taxon>
        <taxon>Alphaproteobacteria</taxon>
        <taxon>Sphingomonadales</taxon>
        <taxon>Sphingomonadaceae</taxon>
        <taxon>Sphingorhabdus</taxon>
    </lineage>
</organism>